<proteinExistence type="predicted"/>
<dbReference type="OrthoDB" id="2382881at2759"/>
<feature type="region of interest" description="Disordered" evidence="2">
    <location>
        <begin position="1546"/>
        <end position="1576"/>
    </location>
</feature>
<feature type="compositionally biased region" description="Basic residues" evidence="2">
    <location>
        <begin position="1498"/>
        <end position="1511"/>
    </location>
</feature>
<comment type="caution">
    <text evidence="3">The sequence shown here is derived from an EMBL/GenBank/DDBJ whole genome shotgun (WGS) entry which is preliminary data.</text>
</comment>
<keyword evidence="4" id="KW-1185">Reference proteome</keyword>
<feature type="compositionally biased region" description="Basic and acidic residues" evidence="2">
    <location>
        <begin position="1415"/>
        <end position="1427"/>
    </location>
</feature>
<feature type="region of interest" description="Disordered" evidence="2">
    <location>
        <begin position="1415"/>
        <end position="1446"/>
    </location>
</feature>
<evidence type="ECO:0000256" key="1">
    <source>
        <dbReference type="SAM" id="Coils"/>
    </source>
</evidence>
<protein>
    <submittedName>
        <fullName evidence="3">Uncharacterized protein</fullName>
    </submittedName>
</protein>
<gene>
    <name evidence="3" type="ORF">BCR36DRAFT_149753</name>
</gene>
<feature type="region of interest" description="Disordered" evidence="2">
    <location>
        <begin position="1594"/>
        <end position="1613"/>
    </location>
</feature>
<feature type="compositionally biased region" description="Basic and acidic residues" evidence="2">
    <location>
        <begin position="605"/>
        <end position="616"/>
    </location>
</feature>
<feature type="compositionally biased region" description="Polar residues" evidence="2">
    <location>
        <begin position="1599"/>
        <end position="1613"/>
    </location>
</feature>
<evidence type="ECO:0000313" key="4">
    <source>
        <dbReference type="Proteomes" id="UP000193719"/>
    </source>
</evidence>
<dbReference type="EMBL" id="MCFH01000059">
    <property type="protein sequence ID" value="ORX42822.1"/>
    <property type="molecule type" value="Genomic_DNA"/>
</dbReference>
<dbReference type="Proteomes" id="UP000193719">
    <property type="component" value="Unassembled WGS sequence"/>
</dbReference>
<feature type="compositionally biased region" description="Low complexity" evidence="2">
    <location>
        <begin position="1554"/>
        <end position="1565"/>
    </location>
</feature>
<reference evidence="3 4" key="2">
    <citation type="submission" date="2016-08" db="EMBL/GenBank/DDBJ databases">
        <title>Pervasive Adenine N6-methylation of Active Genes in Fungi.</title>
        <authorList>
            <consortium name="DOE Joint Genome Institute"/>
            <person name="Mondo S.J."/>
            <person name="Dannebaum R.O."/>
            <person name="Kuo R.C."/>
            <person name="Labutti K."/>
            <person name="Haridas S."/>
            <person name="Kuo A."/>
            <person name="Salamov A."/>
            <person name="Ahrendt S.R."/>
            <person name="Lipzen A."/>
            <person name="Sullivan W."/>
            <person name="Andreopoulos W.B."/>
            <person name="Clum A."/>
            <person name="Lindquist E."/>
            <person name="Daum C."/>
            <person name="Ramamoorthy G.K."/>
            <person name="Gryganskyi A."/>
            <person name="Culley D."/>
            <person name="Magnuson J.K."/>
            <person name="James T.Y."/>
            <person name="O'Malley M.A."/>
            <person name="Stajich J.E."/>
            <person name="Spatafora J.W."/>
            <person name="Visel A."/>
            <person name="Grigoriev I.V."/>
        </authorList>
    </citation>
    <scope>NUCLEOTIDE SEQUENCE [LARGE SCALE GENOMIC DNA]</scope>
    <source>
        <strain evidence="4">finn</strain>
    </source>
</reference>
<evidence type="ECO:0000256" key="2">
    <source>
        <dbReference type="SAM" id="MobiDB-lite"/>
    </source>
</evidence>
<feature type="region of interest" description="Disordered" evidence="2">
    <location>
        <begin position="600"/>
        <end position="648"/>
    </location>
</feature>
<reference evidence="3 4" key="1">
    <citation type="submission" date="2016-08" db="EMBL/GenBank/DDBJ databases">
        <title>Genomes of anaerobic fungi encode conserved fungal cellulosomes for biomass hydrolysis.</title>
        <authorList>
            <consortium name="DOE Joint Genome Institute"/>
            <person name="Haitjema C.H."/>
            <person name="Gilmore S.P."/>
            <person name="Henske J.K."/>
            <person name="Solomon K.V."/>
            <person name="De Groot R."/>
            <person name="Kuo A."/>
            <person name="Mondo S.J."/>
            <person name="Salamov A.A."/>
            <person name="Labutti K."/>
            <person name="Zhao Z."/>
            <person name="Chiniquy J."/>
            <person name="Barry K."/>
            <person name="Brewer H.M."/>
            <person name="Purvine S.O."/>
            <person name="Wright A.T."/>
            <person name="Boxma B."/>
            <person name="Van Alen T."/>
            <person name="Hackstein J.H."/>
            <person name="Baker S.E."/>
            <person name="Grigoriev I.V."/>
            <person name="O'Malley M.A."/>
        </authorList>
    </citation>
    <scope>NUCLEOTIDE SEQUENCE [LARGE SCALE GENOMIC DNA]</scope>
    <source>
        <strain evidence="4">finn</strain>
    </source>
</reference>
<accession>A0A1Y1UYI4</accession>
<feature type="coiled-coil region" evidence="1">
    <location>
        <begin position="1354"/>
        <end position="1407"/>
    </location>
</feature>
<sequence length="1647" mass="191767">MVDKINSAFPSWISYQLIPSDFGCFTGERIFNKNSDKLTLETHKSIKKIYTSSNNYIYKNSNIKTKLNCDYYRSNYGSAYVPDKIINNIFEKEGQNENDLYFNANTNNNLIPKNLLTLYQTSGGNQNKTYLISVSGTYDSEISFYNFNKEKNDEKCHLLSNNHPLKFKNSINQITNVVSQNGISVFGVKLPDKVSFIQFDLSSTNNNDNERVYTSFFGHYQSLYTSIASIDINRYQIEEAVITENDGIVKLFNINTQSHDIINTHNNYTFNDCAYMNHPKLLLYTNNKSINLLDSRIPRGCNSREINVLFDPNKNFFISKPHPINVKNVYTLTENEILLHDIRYSKHPLLSINHNYGDNIPNGMDITPTYYNNLASDMVFLWNSYTGASAINIIHPYSKNKNNETQYDVPFINHYNFSIESYNQEHYSTKELLSKKQYLKINSEDLIHHSSPLKGFTSLSSHHDTNTDEIHIFQLSDRGNIFYNTLLVKCHTKSTLSNDAKENVSATNFSSSVLSLNDYDKNSKLFSVPLEKKVISPLSKSISQLTLVNEDSSSFDSFLNPSQNNTFDSSSQNTIINEQDDSQGNQKLNINNLLLLEDESEEEETKSMKNDNHDDLSSPDMTFTTLSSSHSRQSRDRKNSVPSLSLSEDANLENTVNLNNLPIDKKKPASKKMKDKIEVKTSIEDRKNFINNESMVRDRMAYSSQDYTSLYQYLTKDTLLPRDISSIHGFIQYFNREVIQHEVKDSVNLMKNNIMVKSLNEIHQRLSDHDNQYSSSTKTMTELPEQNYNPNIDWTNPLFRKEFNQLLKKYFPKEKIIKINQRFLPFKECDEDLVNFFKLRESLDIVLPNQETFQPSDSCYDENGQVSGHEALKNFIAYSIWSASQVCNPHHETEISHESIYRMIHDYLEELSLNQVSLDNKANENKDEVDNDNKDKTISKKQQFQEHTSDEFQALIEAFSEYEKAYNKYKNAKRVVSKKEKELGVDLISKKYYELEEEKEGIEENQEGENKDEMNNHEINEVKSNLRIKLKTKHLPKEKKKLRKKWKKKMKSELRRIRKFDREVLPFVKRKLFVSELSPYVIPISEQTRILLSHYEHENLVLPNQQKGRESKDNYSDFVNEKEELYNNYTKDSSLSFKKEEKNPWAYLENIDLDQLIQDDSENFKFNQKEKEDDEFLSYMKSQNLIKEDLENNENRMIVKEEEEHTNSLNHNSEMSDRLQENDINTQLIEDSNSISTMEHNIRNMNNNTEEDIKVDTTNEKGSNLPSLQDRQKENTNDTLQEIIIRDVKENELTKNETESISMRIDHTEKQNSLEFISPTPDYFSNLISESIEDLDPMIHSQFNNIEKKISTPISNENDQKDKTKETIVMTEENKNKEIDPKENENKEKIKAMIESTENEINVLINEKDKQVDFVKEGEKEENRIEIDEKDEEDNSHPTTTPTIYQSFPNIFNTEQYKQLLLHHPDLCNIHINTQYLSILFDISLLGMNYFNIEKKSNNRSRSHSHNHKNSLKPNQIQSHSFSLVPSKRSYSSSHTSGLFHQNYQESKLRKLASPPSSGSSKPMSLLFEEPEPNSNFQEDHSLIHSKLKKEVSFGDGATPSTPTKIKNSNLEQSQASSSIPIVIPFSNDTIHTNHEIFHRKRRRYAF</sequence>
<feature type="region of interest" description="Disordered" evidence="2">
    <location>
        <begin position="559"/>
        <end position="586"/>
    </location>
</feature>
<name>A0A1Y1UYI4_9FUNG</name>
<feature type="compositionally biased region" description="Polar residues" evidence="2">
    <location>
        <begin position="619"/>
        <end position="631"/>
    </location>
</feature>
<feature type="region of interest" description="Disordered" evidence="2">
    <location>
        <begin position="924"/>
        <end position="944"/>
    </location>
</feature>
<feature type="compositionally biased region" description="Polar residues" evidence="2">
    <location>
        <begin position="1437"/>
        <end position="1446"/>
    </location>
</feature>
<organism evidence="3 4">
    <name type="scientific">Piromyces finnis</name>
    <dbReference type="NCBI Taxonomy" id="1754191"/>
    <lineage>
        <taxon>Eukaryota</taxon>
        <taxon>Fungi</taxon>
        <taxon>Fungi incertae sedis</taxon>
        <taxon>Chytridiomycota</taxon>
        <taxon>Chytridiomycota incertae sedis</taxon>
        <taxon>Neocallimastigomycetes</taxon>
        <taxon>Neocallimastigales</taxon>
        <taxon>Neocallimastigaceae</taxon>
        <taxon>Piromyces</taxon>
    </lineage>
</organism>
<feature type="region of interest" description="Disordered" evidence="2">
    <location>
        <begin position="999"/>
        <end position="1021"/>
    </location>
</feature>
<feature type="region of interest" description="Disordered" evidence="2">
    <location>
        <begin position="1498"/>
        <end position="1518"/>
    </location>
</feature>
<evidence type="ECO:0000313" key="3">
    <source>
        <dbReference type="EMBL" id="ORX42822.1"/>
    </source>
</evidence>
<keyword evidence="1" id="KW-0175">Coiled coil</keyword>
<feature type="compositionally biased region" description="Basic and acidic residues" evidence="2">
    <location>
        <begin position="1008"/>
        <end position="1021"/>
    </location>
</feature>